<feature type="region of interest" description="Disordered" evidence="2">
    <location>
        <begin position="149"/>
        <end position="169"/>
    </location>
</feature>
<dbReference type="CDD" id="cd00037">
    <property type="entry name" value="CLECT"/>
    <property type="match status" value="1"/>
</dbReference>
<evidence type="ECO:0000256" key="3">
    <source>
        <dbReference type="SAM" id="SignalP"/>
    </source>
</evidence>
<evidence type="ECO:0000256" key="1">
    <source>
        <dbReference type="ARBA" id="ARBA00023157"/>
    </source>
</evidence>
<sequence>MRLFVGVVVASACLLAMVAAEGFIGGRFLDPPVPAKCPNRIIHERIDGKGFYYSWRDPAKKDEDEDWLGARNFCRHMCMDLVSLQTKAKNEFFKNKLVSENVKYIWTSGRLCTFKGCDRPDLKPVEINGWFWSAENLKLAPTTRVNNDWSHTGGIGKPQPDNREPVQQNGGQEECLALLNNKYNDGVHWHDVACHHRKPFVCEDSEALIKYVMYKEPRTWFVNGPF</sequence>
<evidence type="ECO:0000313" key="5">
    <source>
        <dbReference type="EMBL" id="CAG6739962.1"/>
    </source>
</evidence>
<name>A0A8D9E4A0_9HEMI</name>
<feature type="chain" id="PRO_5034720521" description="C-type lectin domain-containing protein" evidence="3">
    <location>
        <begin position="21"/>
        <end position="226"/>
    </location>
</feature>
<dbReference type="PANTHER" id="PTHR21407">
    <property type="entry name" value="RE43931P-RELATED"/>
    <property type="match status" value="1"/>
</dbReference>
<keyword evidence="3" id="KW-0732">Signal</keyword>
<feature type="signal peptide" evidence="3">
    <location>
        <begin position="1"/>
        <end position="20"/>
    </location>
</feature>
<dbReference type="EMBL" id="HBUF01416379">
    <property type="protein sequence ID" value="CAG6739962.1"/>
    <property type="molecule type" value="Transcribed_RNA"/>
</dbReference>
<proteinExistence type="predicted"/>
<dbReference type="InterPro" id="IPR016186">
    <property type="entry name" value="C-type_lectin-like/link_sf"/>
</dbReference>
<protein>
    <recommendedName>
        <fullName evidence="4">C-type lectin domain-containing protein</fullName>
    </recommendedName>
</protein>
<feature type="domain" description="C-type lectin" evidence="4">
    <location>
        <begin position="67"/>
        <end position="203"/>
    </location>
</feature>
<keyword evidence="1" id="KW-1015">Disulfide bond</keyword>
<organism evidence="5">
    <name type="scientific">Cacopsylla melanoneura</name>
    <dbReference type="NCBI Taxonomy" id="428564"/>
    <lineage>
        <taxon>Eukaryota</taxon>
        <taxon>Metazoa</taxon>
        <taxon>Ecdysozoa</taxon>
        <taxon>Arthropoda</taxon>
        <taxon>Hexapoda</taxon>
        <taxon>Insecta</taxon>
        <taxon>Pterygota</taxon>
        <taxon>Neoptera</taxon>
        <taxon>Paraneoptera</taxon>
        <taxon>Hemiptera</taxon>
        <taxon>Sternorrhyncha</taxon>
        <taxon>Psylloidea</taxon>
        <taxon>Psyllidae</taxon>
        <taxon>Psyllinae</taxon>
        <taxon>Cacopsylla</taxon>
    </lineage>
</organism>
<dbReference type="SUPFAM" id="SSF56436">
    <property type="entry name" value="C-type lectin-like"/>
    <property type="match status" value="1"/>
</dbReference>
<evidence type="ECO:0000256" key="2">
    <source>
        <dbReference type="SAM" id="MobiDB-lite"/>
    </source>
</evidence>
<dbReference type="PROSITE" id="PS00615">
    <property type="entry name" value="C_TYPE_LECTIN_1"/>
    <property type="match status" value="1"/>
</dbReference>
<dbReference type="InterPro" id="IPR001304">
    <property type="entry name" value="C-type_lectin-like"/>
</dbReference>
<dbReference type="Gene3D" id="3.10.100.10">
    <property type="entry name" value="Mannose-Binding Protein A, subunit A"/>
    <property type="match status" value="1"/>
</dbReference>
<dbReference type="SMART" id="SM00034">
    <property type="entry name" value="CLECT"/>
    <property type="match status" value="1"/>
</dbReference>
<dbReference type="Pfam" id="PF00059">
    <property type="entry name" value="Lectin_C"/>
    <property type="match status" value="1"/>
</dbReference>
<dbReference type="PANTHER" id="PTHR21407:SF3">
    <property type="entry name" value="LD12305P"/>
    <property type="match status" value="1"/>
</dbReference>
<evidence type="ECO:0000259" key="4">
    <source>
        <dbReference type="PROSITE" id="PS50041"/>
    </source>
</evidence>
<dbReference type="InterPro" id="IPR016187">
    <property type="entry name" value="CTDL_fold"/>
</dbReference>
<accession>A0A8D9E4A0</accession>
<dbReference type="PROSITE" id="PS50041">
    <property type="entry name" value="C_TYPE_LECTIN_2"/>
    <property type="match status" value="1"/>
</dbReference>
<dbReference type="AlphaFoldDB" id="A0A8D9E4A0"/>
<dbReference type="InterPro" id="IPR018378">
    <property type="entry name" value="C-type_lectin_CS"/>
</dbReference>
<reference evidence="5" key="1">
    <citation type="submission" date="2021-05" db="EMBL/GenBank/DDBJ databases">
        <authorList>
            <person name="Alioto T."/>
            <person name="Alioto T."/>
            <person name="Gomez Garrido J."/>
        </authorList>
    </citation>
    <scope>NUCLEOTIDE SEQUENCE</scope>
</reference>